<dbReference type="SUPFAM" id="SSF53448">
    <property type="entry name" value="Nucleotide-diphospho-sugar transferases"/>
    <property type="match status" value="1"/>
</dbReference>
<dbReference type="Proteomes" id="UP000244225">
    <property type="component" value="Unassembled WGS sequence"/>
</dbReference>
<dbReference type="InterPro" id="IPR001173">
    <property type="entry name" value="Glyco_trans_2-like"/>
</dbReference>
<evidence type="ECO:0000313" key="3">
    <source>
        <dbReference type="Proteomes" id="UP000244225"/>
    </source>
</evidence>
<evidence type="ECO:0000259" key="1">
    <source>
        <dbReference type="Pfam" id="PF00535"/>
    </source>
</evidence>
<gene>
    <name evidence="2" type="ORF">C8N40_11611</name>
</gene>
<keyword evidence="2" id="KW-0808">Transferase</keyword>
<dbReference type="EMBL" id="QBKI01000016">
    <property type="protein sequence ID" value="PTX10670.1"/>
    <property type="molecule type" value="Genomic_DNA"/>
</dbReference>
<dbReference type="GO" id="GO:0016758">
    <property type="term" value="F:hexosyltransferase activity"/>
    <property type="evidence" value="ECO:0007669"/>
    <property type="project" value="UniProtKB-ARBA"/>
</dbReference>
<dbReference type="CDD" id="cd00761">
    <property type="entry name" value="Glyco_tranf_GTA_type"/>
    <property type="match status" value="1"/>
</dbReference>
<dbReference type="Pfam" id="PF00535">
    <property type="entry name" value="Glycos_transf_2"/>
    <property type="match status" value="1"/>
</dbReference>
<protein>
    <submittedName>
        <fullName evidence="2">Glycosyl transferase family 2</fullName>
    </submittedName>
</protein>
<dbReference type="PANTHER" id="PTHR22916">
    <property type="entry name" value="GLYCOSYLTRANSFERASE"/>
    <property type="match status" value="1"/>
</dbReference>
<sequence length="285" mass="33131">MNLFKVSVIIPVYNAEKFLRNAVESAVHLEEVGEVILVEDKSPDNALEICYQLVREYDKVKLYRHPNEENKGAGASRNLGIEKSRFEFIAFLDADDWYLPNRFTVESEVLATNKNVDGVYGATGYFYHDKNIFTKDLTTINIKYVNNNLLYNLATNKGAFTTNAITLRKSLLNKTGLFDTDLKLHQDTHLWYRVAHFGNIVAGIIDKPIAYRRVHNDNRIANRNRSSANLFALKNYSTFKNYERVEARPFFNIIIEYVRAKHTNIIMKYAMTMALSIYHFKRFKF</sequence>
<dbReference type="Gene3D" id="3.90.550.10">
    <property type="entry name" value="Spore Coat Polysaccharide Biosynthesis Protein SpsA, Chain A"/>
    <property type="match status" value="1"/>
</dbReference>
<accession>A0A2T5Y3F9</accession>
<dbReference type="PANTHER" id="PTHR22916:SF3">
    <property type="entry name" value="UDP-GLCNAC:BETAGAL BETA-1,3-N-ACETYLGLUCOSAMINYLTRANSFERASE-LIKE PROTEIN 1"/>
    <property type="match status" value="1"/>
</dbReference>
<organism evidence="2 3">
    <name type="scientific">Pontibacter mucosus</name>
    <dbReference type="NCBI Taxonomy" id="1649266"/>
    <lineage>
        <taxon>Bacteria</taxon>
        <taxon>Pseudomonadati</taxon>
        <taxon>Bacteroidota</taxon>
        <taxon>Cytophagia</taxon>
        <taxon>Cytophagales</taxon>
        <taxon>Hymenobacteraceae</taxon>
        <taxon>Pontibacter</taxon>
    </lineage>
</organism>
<keyword evidence="3" id="KW-1185">Reference proteome</keyword>
<proteinExistence type="predicted"/>
<dbReference type="OrthoDB" id="927791at2"/>
<reference evidence="2 3" key="1">
    <citation type="submission" date="2018-04" db="EMBL/GenBank/DDBJ databases">
        <title>Genomic Encyclopedia of Archaeal and Bacterial Type Strains, Phase II (KMG-II): from individual species to whole genera.</title>
        <authorList>
            <person name="Goeker M."/>
        </authorList>
    </citation>
    <scope>NUCLEOTIDE SEQUENCE [LARGE SCALE GENOMIC DNA]</scope>
    <source>
        <strain evidence="2 3">DSM 100162</strain>
    </source>
</reference>
<dbReference type="RefSeq" id="WP_108213919.1">
    <property type="nucleotide sequence ID" value="NZ_QBKI01000016.1"/>
</dbReference>
<dbReference type="InterPro" id="IPR029044">
    <property type="entry name" value="Nucleotide-diphossugar_trans"/>
</dbReference>
<dbReference type="AlphaFoldDB" id="A0A2T5Y3F9"/>
<evidence type="ECO:0000313" key="2">
    <source>
        <dbReference type="EMBL" id="PTX10670.1"/>
    </source>
</evidence>
<feature type="domain" description="Glycosyltransferase 2-like" evidence="1">
    <location>
        <begin position="7"/>
        <end position="163"/>
    </location>
</feature>
<comment type="caution">
    <text evidence="2">The sequence shown here is derived from an EMBL/GenBank/DDBJ whole genome shotgun (WGS) entry which is preliminary data.</text>
</comment>
<name>A0A2T5Y3F9_9BACT</name>